<accession>A0A2P2N2Z7</accession>
<sequence length="56" mass="6591">MIPLHFDQLYLTVLLIFLQLQIRKLQFKDYLNCSEIDQGSLTHPHIVSNNLISTTY</sequence>
<name>A0A2P2N2Z7_RHIMU</name>
<protein>
    <submittedName>
        <fullName evidence="1">Uncharacterized protein</fullName>
    </submittedName>
</protein>
<dbReference type="EMBL" id="GGEC01056322">
    <property type="protein sequence ID" value="MBX36806.1"/>
    <property type="molecule type" value="Transcribed_RNA"/>
</dbReference>
<reference evidence="1" key="1">
    <citation type="submission" date="2018-02" db="EMBL/GenBank/DDBJ databases">
        <title>Rhizophora mucronata_Transcriptome.</title>
        <authorList>
            <person name="Meera S.P."/>
            <person name="Sreeshan A."/>
            <person name="Augustine A."/>
        </authorList>
    </citation>
    <scope>NUCLEOTIDE SEQUENCE</scope>
    <source>
        <tissue evidence="1">Leaf</tissue>
    </source>
</reference>
<dbReference type="AlphaFoldDB" id="A0A2P2N2Z7"/>
<evidence type="ECO:0000313" key="1">
    <source>
        <dbReference type="EMBL" id="MBX36806.1"/>
    </source>
</evidence>
<organism evidence="1">
    <name type="scientific">Rhizophora mucronata</name>
    <name type="common">Asiatic mangrove</name>
    <dbReference type="NCBI Taxonomy" id="61149"/>
    <lineage>
        <taxon>Eukaryota</taxon>
        <taxon>Viridiplantae</taxon>
        <taxon>Streptophyta</taxon>
        <taxon>Embryophyta</taxon>
        <taxon>Tracheophyta</taxon>
        <taxon>Spermatophyta</taxon>
        <taxon>Magnoliopsida</taxon>
        <taxon>eudicotyledons</taxon>
        <taxon>Gunneridae</taxon>
        <taxon>Pentapetalae</taxon>
        <taxon>rosids</taxon>
        <taxon>fabids</taxon>
        <taxon>Malpighiales</taxon>
        <taxon>Rhizophoraceae</taxon>
        <taxon>Rhizophora</taxon>
    </lineage>
</organism>
<proteinExistence type="predicted"/>